<dbReference type="InterPro" id="IPR001126">
    <property type="entry name" value="UmuC"/>
</dbReference>
<keyword evidence="2" id="KW-0963">Cytoplasm</keyword>
<dbReference type="CDD" id="cd03586">
    <property type="entry name" value="PolY_Pol_IV_kappa"/>
    <property type="match status" value="1"/>
</dbReference>
<evidence type="ECO:0000256" key="2">
    <source>
        <dbReference type="HAMAP-Rule" id="MF_01113"/>
    </source>
</evidence>
<gene>
    <name evidence="2" type="primary">dinB</name>
    <name evidence="4" type="ORF">A3I32_00335</name>
</gene>
<dbReference type="Proteomes" id="UP000177494">
    <property type="component" value="Unassembled WGS sequence"/>
</dbReference>
<dbReference type="Pfam" id="PF11798">
    <property type="entry name" value="IMS_HHH"/>
    <property type="match status" value="1"/>
</dbReference>
<feature type="binding site" evidence="2">
    <location>
        <position position="9"/>
    </location>
    <ligand>
        <name>Mg(2+)</name>
        <dbReference type="ChEBI" id="CHEBI:18420"/>
    </ligand>
</feature>
<keyword evidence="2" id="KW-0548">Nucleotidyltransferase</keyword>
<comment type="similarity">
    <text evidence="1 2">Belongs to the DNA polymerase type-Y family.</text>
</comment>
<dbReference type="SUPFAM" id="SSF100879">
    <property type="entry name" value="Lesion bypass DNA polymerase (Y-family), little finger domain"/>
    <property type="match status" value="1"/>
</dbReference>
<comment type="catalytic activity">
    <reaction evidence="2">
        <text>DNA(n) + a 2'-deoxyribonucleoside 5'-triphosphate = DNA(n+1) + diphosphate</text>
        <dbReference type="Rhea" id="RHEA:22508"/>
        <dbReference type="Rhea" id="RHEA-COMP:17339"/>
        <dbReference type="Rhea" id="RHEA-COMP:17340"/>
        <dbReference type="ChEBI" id="CHEBI:33019"/>
        <dbReference type="ChEBI" id="CHEBI:61560"/>
        <dbReference type="ChEBI" id="CHEBI:173112"/>
        <dbReference type="EC" id="2.7.7.7"/>
    </reaction>
</comment>
<comment type="function">
    <text evidence="2">Poorly processive, error-prone DNA polymerase involved in untargeted mutagenesis. Copies undamaged DNA at stalled replication forks, which arise in vivo from mismatched or misaligned primer ends. These misaligned primers can be extended by PolIV. Exhibits no 3'-5' exonuclease (proofreading) activity. May be involved in translesional synthesis, in conjunction with the beta clamp from PolIII.</text>
</comment>
<dbReference type="NCBIfam" id="NF002677">
    <property type="entry name" value="PRK02406.1"/>
    <property type="match status" value="1"/>
</dbReference>
<dbReference type="PROSITE" id="PS50173">
    <property type="entry name" value="UMUC"/>
    <property type="match status" value="1"/>
</dbReference>
<keyword evidence="2" id="KW-0808">Transferase</keyword>
<feature type="domain" description="UmuC" evidence="3">
    <location>
        <begin position="5"/>
        <end position="199"/>
    </location>
</feature>
<dbReference type="STRING" id="1802706.A3I32_00335"/>
<accession>A0A1F8H3L3</accession>
<dbReference type="GO" id="GO:0000287">
    <property type="term" value="F:magnesium ion binding"/>
    <property type="evidence" value="ECO:0007669"/>
    <property type="project" value="UniProtKB-UniRule"/>
</dbReference>
<dbReference type="InterPro" id="IPR024728">
    <property type="entry name" value="PolY_HhH_motif"/>
</dbReference>
<dbReference type="SUPFAM" id="SSF56672">
    <property type="entry name" value="DNA/RNA polymerases"/>
    <property type="match status" value="1"/>
</dbReference>
<feature type="site" description="Substrate discrimination" evidence="2">
    <location>
        <position position="14"/>
    </location>
</feature>
<dbReference type="GO" id="GO:0005737">
    <property type="term" value="C:cytoplasm"/>
    <property type="evidence" value="ECO:0007669"/>
    <property type="project" value="UniProtKB-SubCell"/>
</dbReference>
<dbReference type="HAMAP" id="MF_01113">
    <property type="entry name" value="DNApol_IV"/>
    <property type="match status" value="1"/>
</dbReference>
<feature type="active site" evidence="2">
    <location>
        <position position="120"/>
    </location>
</feature>
<keyword evidence="2" id="KW-0460">Magnesium</keyword>
<dbReference type="GO" id="GO:0006261">
    <property type="term" value="P:DNA-templated DNA replication"/>
    <property type="evidence" value="ECO:0007669"/>
    <property type="project" value="UniProtKB-UniRule"/>
</dbReference>
<keyword evidence="2" id="KW-0235">DNA replication</keyword>
<dbReference type="InterPro" id="IPR036775">
    <property type="entry name" value="DNA_pol_Y-fam_lit_finger_sf"/>
</dbReference>
<evidence type="ECO:0000313" key="5">
    <source>
        <dbReference type="Proteomes" id="UP000177494"/>
    </source>
</evidence>
<evidence type="ECO:0000256" key="1">
    <source>
        <dbReference type="ARBA" id="ARBA00010945"/>
    </source>
</evidence>
<dbReference type="InterPro" id="IPR017961">
    <property type="entry name" value="DNA_pol_Y-fam_little_finger"/>
</dbReference>
<evidence type="ECO:0000259" key="3">
    <source>
        <dbReference type="PROSITE" id="PS50173"/>
    </source>
</evidence>
<keyword evidence="2" id="KW-0479">Metal-binding</keyword>
<dbReference type="Gene3D" id="3.30.1490.100">
    <property type="entry name" value="DNA polymerase, Y-family, little finger domain"/>
    <property type="match status" value="1"/>
</dbReference>
<dbReference type="InterPro" id="IPR043128">
    <property type="entry name" value="Rev_trsase/Diguanyl_cyclase"/>
</dbReference>
<keyword evidence="2" id="KW-0239">DNA-directed DNA polymerase</keyword>
<dbReference type="Pfam" id="PF00817">
    <property type="entry name" value="IMS"/>
    <property type="match status" value="1"/>
</dbReference>
<keyword evidence="2" id="KW-0238">DNA-binding</keyword>
<keyword evidence="2" id="KW-0515">Mutator protein</keyword>
<dbReference type="Gene3D" id="3.30.70.270">
    <property type="match status" value="1"/>
</dbReference>
<dbReference type="EMBL" id="MGKU01000023">
    <property type="protein sequence ID" value="OGN32173.1"/>
    <property type="molecule type" value="Genomic_DNA"/>
</dbReference>
<proteinExistence type="inferred from homology"/>
<comment type="caution">
    <text evidence="4">The sequence shown here is derived from an EMBL/GenBank/DDBJ whole genome shotgun (WGS) entry which is preliminary data.</text>
</comment>
<dbReference type="InterPro" id="IPR043502">
    <property type="entry name" value="DNA/RNA_pol_sf"/>
</dbReference>
<dbReference type="GO" id="GO:0006281">
    <property type="term" value="P:DNA repair"/>
    <property type="evidence" value="ECO:0007669"/>
    <property type="project" value="UniProtKB-UniRule"/>
</dbReference>
<dbReference type="PANTHER" id="PTHR11076">
    <property type="entry name" value="DNA REPAIR POLYMERASE UMUC / TRANSFERASE FAMILY MEMBER"/>
    <property type="match status" value="1"/>
</dbReference>
<feature type="binding site" evidence="2">
    <location>
        <position position="119"/>
    </location>
    <ligand>
        <name>Mg(2+)</name>
        <dbReference type="ChEBI" id="CHEBI:18420"/>
    </ligand>
</feature>
<dbReference type="InterPro" id="IPR050116">
    <property type="entry name" value="DNA_polymerase-Y"/>
</dbReference>
<dbReference type="Gene3D" id="3.40.1170.60">
    <property type="match status" value="1"/>
</dbReference>
<dbReference type="GO" id="GO:0003684">
    <property type="term" value="F:damaged DNA binding"/>
    <property type="evidence" value="ECO:0007669"/>
    <property type="project" value="InterPro"/>
</dbReference>
<dbReference type="InterPro" id="IPR022880">
    <property type="entry name" value="DNApol_IV"/>
</dbReference>
<evidence type="ECO:0000313" key="4">
    <source>
        <dbReference type="EMBL" id="OGN32173.1"/>
    </source>
</evidence>
<keyword evidence="2" id="KW-0227">DNA damage</keyword>
<dbReference type="GO" id="GO:0003887">
    <property type="term" value="F:DNA-directed DNA polymerase activity"/>
    <property type="evidence" value="ECO:0007669"/>
    <property type="project" value="UniProtKB-UniRule"/>
</dbReference>
<comment type="subcellular location">
    <subcellularLocation>
        <location evidence="2">Cytoplasm</location>
    </subcellularLocation>
</comment>
<dbReference type="PANTHER" id="PTHR11076:SF33">
    <property type="entry name" value="DNA POLYMERASE KAPPA"/>
    <property type="match status" value="1"/>
</dbReference>
<organism evidence="4 5">
    <name type="scientific">Candidatus Yanofskybacteria bacterium RIFCSPLOWO2_02_FULL_45_10</name>
    <dbReference type="NCBI Taxonomy" id="1802706"/>
    <lineage>
        <taxon>Bacteria</taxon>
        <taxon>Candidatus Yanofskyibacteriota</taxon>
    </lineage>
</organism>
<comment type="cofactor">
    <cofactor evidence="2">
        <name>Mg(2+)</name>
        <dbReference type="ChEBI" id="CHEBI:18420"/>
    </cofactor>
    <text evidence="2">Binds 2 magnesium ions per subunit.</text>
</comment>
<dbReference type="EC" id="2.7.7.7" evidence="2"/>
<sequence>MDKIIAHLDMDAFFASVEERENPRWQGLPIVVGADPRPVGGQATGRGVVSTANYTARKYGIHSAMPISRAWKLSEEAVRRGEPKAIFLPVNGKLYGQVSEKIMAIIHQFADKVEQASIDECYFALPTEDYTGAEKTAKQIKAEVETKEQLTCSIGLGPNKLIAKIASGKNKPDGLTIVEPDQVLDFLAPLPVRELPGVGPKTGQQLAKLKINYIKELRRLDAEQIQKLFGKWGGELLQKAYGIGSTEITEEYEAKSIGEQETFMQDTLDSRYINERLTWLATAVIARFKRSEFKTFRTLVLTIRFGDFKTQARSYTLSAPTSELKILKTEALKLLLPFLDSRSNPNKKLIRLIGVRIEKLEQSTT</sequence>
<dbReference type="GO" id="GO:0042276">
    <property type="term" value="P:error-prone translesion synthesis"/>
    <property type="evidence" value="ECO:0007669"/>
    <property type="project" value="TreeGrafter"/>
</dbReference>
<dbReference type="AlphaFoldDB" id="A0A1F8H3L3"/>
<name>A0A1F8H3L3_9BACT</name>
<dbReference type="Gene3D" id="1.10.150.20">
    <property type="entry name" value="5' to 3' exonuclease, C-terminal subdomain"/>
    <property type="match status" value="1"/>
</dbReference>
<reference evidence="4 5" key="1">
    <citation type="journal article" date="2016" name="Nat. Commun.">
        <title>Thousands of microbial genomes shed light on interconnected biogeochemical processes in an aquifer system.</title>
        <authorList>
            <person name="Anantharaman K."/>
            <person name="Brown C.T."/>
            <person name="Hug L.A."/>
            <person name="Sharon I."/>
            <person name="Castelle C.J."/>
            <person name="Probst A.J."/>
            <person name="Thomas B.C."/>
            <person name="Singh A."/>
            <person name="Wilkins M.J."/>
            <person name="Karaoz U."/>
            <person name="Brodie E.L."/>
            <person name="Williams K.H."/>
            <person name="Hubbard S.S."/>
            <person name="Banfield J.F."/>
        </authorList>
    </citation>
    <scope>NUCLEOTIDE SEQUENCE [LARGE SCALE GENOMIC DNA]</scope>
</reference>
<dbReference type="Pfam" id="PF11799">
    <property type="entry name" value="IMS_C"/>
    <property type="match status" value="1"/>
</dbReference>
<protein>
    <recommendedName>
        <fullName evidence="2">DNA polymerase IV</fullName>
        <shortName evidence="2">Pol IV</shortName>
        <ecNumber evidence="2">2.7.7.7</ecNumber>
    </recommendedName>
</protein>
<comment type="subunit">
    <text evidence="2">Monomer.</text>
</comment>
<keyword evidence="2" id="KW-0234">DNA repair</keyword>